<evidence type="ECO:0000313" key="3">
    <source>
        <dbReference type="EMBL" id="KAK5089299.1"/>
    </source>
</evidence>
<evidence type="ECO:0000259" key="2">
    <source>
        <dbReference type="Pfam" id="PF26534"/>
    </source>
</evidence>
<protein>
    <recommendedName>
        <fullName evidence="2">NTF2-like domain-containing protein</fullName>
    </recommendedName>
</protein>
<dbReference type="InterPro" id="IPR058645">
    <property type="entry name" value="NTF2-like_dom_7"/>
</dbReference>
<feature type="chain" id="PRO_5047442021" description="NTF2-like domain-containing protein" evidence="1">
    <location>
        <begin position="19"/>
        <end position="191"/>
    </location>
</feature>
<evidence type="ECO:0000313" key="4">
    <source>
        <dbReference type="Proteomes" id="UP001345013"/>
    </source>
</evidence>
<proteinExistence type="predicted"/>
<dbReference type="Pfam" id="PF26534">
    <property type="entry name" value="NTF2_7"/>
    <property type="match status" value="1"/>
</dbReference>
<sequence length="191" mass="20729">MKFATTLVSLGLAATALAAPAPGQWKNWKASNDNCVSREHVEETIEKAIVFLQHLPGTETASQAAAEAIFDPAIVEYGDSINSLRGDPPGTVIYEDRETYVTNTLSSPPIPQIDTLNLVVECNTFVWQWRFYGIGGPSAPDPYVQGFTLGKFNEAGLIDYQYVEFNSLAWATNAGFTVEPPTDGPLASPEE</sequence>
<keyword evidence="1" id="KW-0732">Signal</keyword>
<reference evidence="3 4" key="1">
    <citation type="submission" date="2023-08" db="EMBL/GenBank/DDBJ databases">
        <title>Black Yeasts Isolated from many extreme environments.</title>
        <authorList>
            <person name="Coleine C."/>
            <person name="Stajich J.E."/>
            <person name="Selbmann L."/>
        </authorList>
    </citation>
    <scope>NUCLEOTIDE SEQUENCE [LARGE SCALE GENOMIC DNA]</scope>
    <source>
        <strain evidence="3 4">CCFEE 5885</strain>
    </source>
</reference>
<organism evidence="3 4">
    <name type="scientific">Lithohypha guttulata</name>
    <dbReference type="NCBI Taxonomy" id="1690604"/>
    <lineage>
        <taxon>Eukaryota</taxon>
        <taxon>Fungi</taxon>
        <taxon>Dikarya</taxon>
        <taxon>Ascomycota</taxon>
        <taxon>Pezizomycotina</taxon>
        <taxon>Eurotiomycetes</taxon>
        <taxon>Chaetothyriomycetidae</taxon>
        <taxon>Chaetothyriales</taxon>
        <taxon>Trichomeriaceae</taxon>
        <taxon>Lithohypha</taxon>
    </lineage>
</organism>
<gene>
    <name evidence="3" type="ORF">LTR24_006368</name>
</gene>
<evidence type="ECO:0000256" key="1">
    <source>
        <dbReference type="SAM" id="SignalP"/>
    </source>
</evidence>
<accession>A0ABR0K679</accession>
<feature type="domain" description="NTF2-like" evidence="2">
    <location>
        <begin position="34"/>
        <end position="176"/>
    </location>
</feature>
<dbReference type="Proteomes" id="UP001345013">
    <property type="component" value="Unassembled WGS sequence"/>
</dbReference>
<feature type="signal peptide" evidence="1">
    <location>
        <begin position="1"/>
        <end position="18"/>
    </location>
</feature>
<comment type="caution">
    <text evidence="3">The sequence shown here is derived from an EMBL/GenBank/DDBJ whole genome shotgun (WGS) entry which is preliminary data.</text>
</comment>
<keyword evidence="4" id="KW-1185">Reference proteome</keyword>
<name>A0ABR0K679_9EURO</name>
<dbReference type="EMBL" id="JAVRRG010000081">
    <property type="protein sequence ID" value="KAK5089299.1"/>
    <property type="molecule type" value="Genomic_DNA"/>
</dbReference>